<keyword evidence="5" id="KW-1185">Reference proteome</keyword>
<evidence type="ECO:0000259" key="3">
    <source>
        <dbReference type="PROSITE" id="PS51186"/>
    </source>
</evidence>
<dbReference type="SUPFAM" id="SSF55729">
    <property type="entry name" value="Acyl-CoA N-acyltransferases (Nat)"/>
    <property type="match status" value="1"/>
</dbReference>
<name>A0A172U1W6_9BACT</name>
<dbReference type="InterPro" id="IPR016181">
    <property type="entry name" value="Acyl_CoA_acyltransferase"/>
</dbReference>
<dbReference type="RefSeq" id="WP_066409343.1">
    <property type="nucleotide sequence ID" value="NZ_CP011390.1"/>
</dbReference>
<dbReference type="EMBL" id="CP011390">
    <property type="protein sequence ID" value="ANE53310.1"/>
    <property type="molecule type" value="Genomic_DNA"/>
</dbReference>
<dbReference type="GO" id="GO:0016747">
    <property type="term" value="F:acyltransferase activity, transferring groups other than amino-acyl groups"/>
    <property type="evidence" value="ECO:0007669"/>
    <property type="project" value="InterPro"/>
</dbReference>
<keyword evidence="2" id="KW-0012">Acyltransferase</keyword>
<dbReference type="KEGG" id="fla:SY85_04125"/>
<evidence type="ECO:0000313" key="5">
    <source>
        <dbReference type="Proteomes" id="UP000077177"/>
    </source>
</evidence>
<dbReference type="Gene3D" id="3.40.630.30">
    <property type="match status" value="1"/>
</dbReference>
<dbReference type="OrthoDB" id="2352823at2"/>
<dbReference type="CDD" id="cd04301">
    <property type="entry name" value="NAT_SF"/>
    <property type="match status" value="1"/>
</dbReference>
<dbReference type="PANTHER" id="PTHR43877">
    <property type="entry name" value="AMINOALKYLPHOSPHONATE N-ACETYLTRANSFERASE-RELATED-RELATED"/>
    <property type="match status" value="1"/>
</dbReference>
<feature type="domain" description="N-acetyltransferase" evidence="3">
    <location>
        <begin position="1"/>
        <end position="142"/>
    </location>
</feature>
<dbReference type="InterPro" id="IPR000182">
    <property type="entry name" value="GNAT_dom"/>
</dbReference>
<dbReference type="Pfam" id="PF13673">
    <property type="entry name" value="Acetyltransf_10"/>
    <property type="match status" value="1"/>
</dbReference>
<reference evidence="4 5" key="2">
    <citation type="journal article" date="2016" name="Int. J. Syst. Evol. Microbiol.">
        <title>Flavisolibacter tropicus sp. nov., isolated from tropical soil.</title>
        <authorList>
            <person name="Lee J.J."/>
            <person name="Kang M.S."/>
            <person name="Kim G.S."/>
            <person name="Lee C.S."/>
            <person name="Lim S."/>
            <person name="Lee J."/>
            <person name="Roh S.H."/>
            <person name="Kang H."/>
            <person name="Ha J.M."/>
            <person name="Bae S."/>
            <person name="Jung H.Y."/>
            <person name="Kim M.K."/>
        </authorList>
    </citation>
    <scope>NUCLEOTIDE SEQUENCE [LARGE SCALE GENOMIC DNA]</scope>
    <source>
        <strain evidence="4 5">LCS9</strain>
    </source>
</reference>
<evidence type="ECO:0000256" key="2">
    <source>
        <dbReference type="ARBA" id="ARBA00023315"/>
    </source>
</evidence>
<sequence length="142" mass="16050">MDIQIISSNSPAYEQMINLRMEVLLDPIGIPRSYINPEKESLDNLIAAFENDQVIGCCILTPSINNSIQLRQMAVKQTIQRSGIGASIITFAEAKAKEMGYKTLFMNARDVVLPFYEKQGYQIDGEGFKEVNIPHHKMKKEL</sequence>
<keyword evidence="1" id="KW-0808">Transferase</keyword>
<reference evidence="5" key="1">
    <citation type="submission" date="2015-01" db="EMBL/GenBank/DDBJ databases">
        <title>Flavisolibacter sp./LCS9/ whole genome sequencing.</title>
        <authorList>
            <person name="Kim M.K."/>
            <person name="Srinivasan S."/>
            <person name="Lee J.-J."/>
        </authorList>
    </citation>
    <scope>NUCLEOTIDE SEQUENCE [LARGE SCALE GENOMIC DNA]</scope>
    <source>
        <strain evidence="5">LCS9</strain>
    </source>
</reference>
<accession>A0A172U1W6</accession>
<dbReference type="PROSITE" id="PS51186">
    <property type="entry name" value="GNAT"/>
    <property type="match status" value="1"/>
</dbReference>
<dbReference type="Proteomes" id="UP000077177">
    <property type="component" value="Chromosome"/>
</dbReference>
<dbReference type="AlphaFoldDB" id="A0A172U1W6"/>
<dbReference type="InterPro" id="IPR050832">
    <property type="entry name" value="Bact_Acetyltransf"/>
</dbReference>
<gene>
    <name evidence="4" type="ORF">SY85_04125</name>
</gene>
<evidence type="ECO:0000313" key="4">
    <source>
        <dbReference type="EMBL" id="ANE53310.1"/>
    </source>
</evidence>
<proteinExistence type="predicted"/>
<protein>
    <recommendedName>
        <fullName evidence="3">N-acetyltransferase domain-containing protein</fullName>
    </recommendedName>
</protein>
<evidence type="ECO:0000256" key="1">
    <source>
        <dbReference type="ARBA" id="ARBA00022679"/>
    </source>
</evidence>
<organism evidence="4 5">
    <name type="scientific">Flavisolibacter tropicus</name>
    <dbReference type="NCBI Taxonomy" id="1492898"/>
    <lineage>
        <taxon>Bacteria</taxon>
        <taxon>Pseudomonadati</taxon>
        <taxon>Bacteroidota</taxon>
        <taxon>Chitinophagia</taxon>
        <taxon>Chitinophagales</taxon>
        <taxon>Chitinophagaceae</taxon>
        <taxon>Flavisolibacter</taxon>
    </lineage>
</organism>